<evidence type="ECO:0000256" key="1">
    <source>
        <dbReference type="SAM" id="SignalP"/>
    </source>
</evidence>
<protein>
    <recommendedName>
        <fullName evidence="4">Type II secretion system pilot lipoprotein GspS-beta</fullName>
    </recommendedName>
</protein>
<dbReference type="Pfam" id="PF16549">
    <property type="entry name" value="T2SSS_2"/>
    <property type="match status" value="1"/>
</dbReference>
<gene>
    <name evidence="2" type="ORF">D1115_09675</name>
</gene>
<sequence length="136" mass="15084">MLSYEKLLCLFLAFGALAGCSSNDDKQRQLELMASNRAGVLSAGLPLEYGPLKIMRISANKNVVEMMMIYNDDALGAKPLNQVLNTSIYSYCNTPAVREQIDMGLLYRIKIRNSRGQLMADELVSEQSCTATQQPQ</sequence>
<keyword evidence="1" id="KW-0732">Signal</keyword>
<feature type="chain" id="PRO_5045594116" description="Type II secretion system pilot lipoprotein GspS-beta" evidence="1">
    <location>
        <begin position="19"/>
        <end position="136"/>
    </location>
</feature>
<evidence type="ECO:0000313" key="3">
    <source>
        <dbReference type="Proteomes" id="UP000262832"/>
    </source>
</evidence>
<name>A0ABN5PDS0_9VIBR</name>
<dbReference type="PIRSF" id="PIRSF007010">
    <property type="entry name" value="UCP007010"/>
    <property type="match status" value="1"/>
</dbReference>
<dbReference type="Gene3D" id="3.30.300.250">
    <property type="match status" value="1"/>
</dbReference>
<dbReference type="InterPro" id="IPR016502">
    <property type="entry name" value="T2SSS_2"/>
</dbReference>
<reference evidence="2 3" key="1">
    <citation type="submission" date="2018-08" db="EMBL/GenBank/DDBJ databases">
        <title>Genomic taxonomy of the Vibrionaceae family.</title>
        <authorList>
            <person name="Gomez-Gil B."/>
            <person name="Tanaka M."/>
            <person name="Sawabe T."/>
            <person name="Enciso-Ibarra K."/>
        </authorList>
    </citation>
    <scope>NUCLEOTIDE SEQUENCE [LARGE SCALE GENOMIC DNA]</scope>
    <source>
        <strain evidence="2 3">CAIM 1831</strain>
    </source>
</reference>
<keyword evidence="3" id="KW-1185">Reference proteome</keyword>
<dbReference type="RefSeq" id="WP_128811158.1">
    <property type="nucleotide sequence ID" value="NZ_CP032093.1"/>
</dbReference>
<dbReference type="Proteomes" id="UP000262832">
    <property type="component" value="Chromosome I"/>
</dbReference>
<evidence type="ECO:0008006" key="4">
    <source>
        <dbReference type="Google" id="ProtNLM"/>
    </source>
</evidence>
<organism evidence="2 3">
    <name type="scientific">Vibrio alfacsensis</name>
    <dbReference type="NCBI Taxonomy" id="1074311"/>
    <lineage>
        <taxon>Bacteria</taxon>
        <taxon>Pseudomonadati</taxon>
        <taxon>Pseudomonadota</taxon>
        <taxon>Gammaproteobacteria</taxon>
        <taxon>Vibrionales</taxon>
        <taxon>Vibrionaceae</taxon>
        <taxon>Vibrio</taxon>
    </lineage>
</organism>
<accession>A0ABN5PDS0</accession>
<evidence type="ECO:0000313" key="2">
    <source>
        <dbReference type="EMBL" id="AXY01392.1"/>
    </source>
</evidence>
<dbReference type="PROSITE" id="PS51257">
    <property type="entry name" value="PROKAR_LIPOPROTEIN"/>
    <property type="match status" value="1"/>
</dbReference>
<dbReference type="EMBL" id="CP032093">
    <property type="protein sequence ID" value="AXY01392.1"/>
    <property type="molecule type" value="Genomic_DNA"/>
</dbReference>
<feature type="signal peptide" evidence="1">
    <location>
        <begin position="1"/>
        <end position="18"/>
    </location>
</feature>
<proteinExistence type="predicted"/>